<accession>A0A917WW37</accession>
<dbReference type="AlphaFoldDB" id="A0A917WW37"/>
<evidence type="ECO:0000313" key="2">
    <source>
        <dbReference type="EMBL" id="GGM34271.1"/>
    </source>
</evidence>
<dbReference type="Pfam" id="PF14179">
    <property type="entry name" value="YppG"/>
    <property type="match status" value="1"/>
</dbReference>
<comment type="caution">
    <text evidence="2">The sequence shown here is derived from an EMBL/GenBank/DDBJ whole genome shotgun (WGS) entry which is preliminary data.</text>
</comment>
<organism evidence="2 3">
    <name type="scientific">Paraliobacillus quinghaiensis</name>
    <dbReference type="NCBI Taxonomy" id="470815"/>
    <lineage>
        <taxon>Bacteria</taxon>
        <taxon>Bacillati</taxon>
        <taxon>Bacillota</taxon>
        <taxon>Bacilli</taxon>
        <taxon>Bacillales</taxon>
        <taxon>Bacillaceae</taxon>
        <taxon>Paraliobacillus</taxon>
    </lineage>
</organism>
<name>A0A917WW37_9BACI</name>
<reference evidence="2" key="1">
    <citation type="journal article" date="2014" name="Int. J. Syst. Evol. Microbiol.">
        <title>Complete genome sequence of Corynebacterium casei LMG S-19264T (=DSM 44701T), isolated from a smear-ripened cheese.</title>
        <authorList>
            <consortium name="US DOE Joint Genome Institute (JGI-PGF)"/>
            <person name="Walter F."/>
            <person name="Albersmeier A."/>
            <person name="Kalinowski J."/>
            <person name="Ruckert C."/>
        </authorList>
    </citation>
    <scope>NUCLEOTIDE SEQUENCE</scope>
    <source>
        <strain evidence="2">CGMCC 1.6333</strain>
    </source>
</reference>
<dbReference type="EMBL" id="BMLG01000010">
    <property type="protein sequence ID" value="GGM34271.1"/>
    <property type="molecule type" value="Genomic_DNA"/>
</dbReference>
<protein>
    <recommendedName>
        <fullName evidence="4">Spore coat protein</fullName>
    </recommendedName>
</protein>
<proteinExistence type="predicted"/>
<evidence type="ECO:0000256" key="1">
    <source>
        <dbReference type="SAM" id="MobiDB-lite"/>
    </source>
</evidence>
<gene>
    <name evidence="2" type="ORF">GCM10011351_20310</name>
</gene>
<reference evidence="2" key="2">
    <citation type="submission" date="2020-09" db="EMBL/GenBank/DDBJ databases">
        <authorList>
            <person name="Sun Q."/>
            <person name="Zhou Y."/>
        </authorList>
    </citation>
    <scope>NUCLEOTIDE SEQUENCE</scope>
    <source>
        <strain evidence="2">CGMCC 1.6333</strain>
    </source>
</reference>
<dbReference type="InterPro" id="IPR025555">
    <property type="entry name" value="YppG"/>
</dbReference>
<evidence type="ECO:0008006" key="4">
    <source>
        <dbReference type="Google" id="ProtNLM"/>
    </source>
</evidence>
<feature type="region of interest" description="Disordered" evidence="1">
    <location>
        <begin position="1"/>
        <end position="20"/>
    </location>
</feature>
<dbReference type="OrthoDB" id="2456726at2"/>
<dbReference type="Proteomes" id="UP000618460">
    <property type="component" value="Unassembled WGS sequence"/>
</dbReference>
<evidence type="ECO:0000313" key="3">
    <source>
        <dbReference type="Proteomes" id="UP000618460"/>
    </source>
</evidence>
<sequence length="126" mass="14324">MRRAPQQPFQPYQGNYYNEPVNPYQMAQQQQNTYPPLANLQPPQQTHNIPPYQYFAKPAQPSDGYPESTMNGSYGQQAKGFINYFQDKDGQIDLDKMLNTVGQVANTYQQVSPLIKGIGSFMKGIK</sequence>
<feature type="compositionally biased region" description="Polar residues" evidence="1">
    <location>
        <begin position="7"/>
        <end position="16"/>
    </location>
</feature>
<dbReference type="RefSeq" id="WP_117155431.1">
    <property type="nucleotide sequence ID" value="NZ_BMLG01000010.1"/>
</dbReference>
<keyword evidence="3" id="KW-1185">Reference proteome</keyword>